<dbReference type="EMBL" id="DNWC01000160">
    <property type="protein sequence ID" value="HBJ09790.1"/>
    <property type="molecule type" value="Genomic_DNA"/>
</dbReference>
<evidence type="ECO:0000256" key="1">
    <source>
        <dbReference type="ARBA" id="ARBA00004141"/>
    </source>
</evidence>
<reference evidence="8 9" key="1">
    <citation type="journal article" date="2018" name="Nat. Biotechnol.">
        <title>A standardized bacterial taxonomy based on genome phylogeny substantially revises the tree of life.</title>
        <authorList>
            <person name="Parks D.H."/>
            <person name="Chuvochina M."/>
            <person name="Waite D.W."/>
            <person name="Rinke C."/>
            <person name="Skarshewski A."/>
            <person name="Chaumeil P.A."/>
            <person name="Hugenholtz P."/>
        </authorList>
    </citation>
    <scope>NUCLEOTIDE SEQUENCE [LARGE SCALE GENOMIC DNA]</scope>
    <source>
        <strain evidence="8">UBA11482</strain>
    </source>
</reference>
<proteinExistence type="inferred from homology"/>
<keyword evidence="3 6" id="KW-0812">Transmembrane</keyword>
<dbReference type="InterPro" id="IPR007267">
    <property type="entry name" value="GtrA_DPMS_TM"/>
</dbReference>
<sequence>MERYKSNIFKDKTFIQLIKFAIVGCINTGLSLAIFYILYNWIDINEYISNLIAYIAGLINSFFWNKLWVFRKNGGNIIREAIYFFLIFVLCYGIQFVCFRTLVEYCKINANWAQIPAMIVYTISNYILNRFITFKTKQ</sequence>
<evidence type="ECO:0000256" key="6">
    <source>
        <dbReference type="SAM" id="Phobius"/>
    </source>
</evidence>
<feature type="domain" description="GtrA/DPMS transmembrane" evidence="7">
    <location>
        <begin position="19"/>
        <end position="134"/>
    </location>
</feature>
<dbReference type="AlphaFoldDB" id="A0A316RNM3"/>
<keyword evidence="5 6" id="KW-0472">Membrane</keyword>
<feature type="transmembrane region" description="Helical" evidence="6">
    <location>
        <begin position="20"/>
        <end position="39"/>
    </location>
</feature>
<evidence type="ECO:0000313" key="9">
    <source>
        <dbReference type="Proteomes" id="UP000262954"/>
    </source>
</evidence>
<dbReference type="PANTHER" id="PTHR38459">
    <property type="entry name" value="PROPHAGE BACTOPRENOL-LINKED GLUCOSE TRANSLOCASE HOMOLOG"/>
    <property type="match status" value="1"/>
</dbReference>
<evidence type="ECO:0000256" key="3">
    <source>
        <dbReference type="ARBA" id="ARBA00022692"/>
    </source>
</evidence>
<dbReference type="GO" id="GO:0000271">
    <property type="term" value="P:polysaccharide biosynthetic process"/>
    <property type="evidence" value="ECO:0007669"/>
    <property type="project" value="InterPro"/>
</dbReference>
<dbReference type="Pfam" id="PF04138">
    <property type="entry name" value="GtrA_DPMS_TM"/>
    <property type="match status" value="1"/>
</dbReference>
<comment type="caution">
    <text evidence="8">The sequence shown here is derived from an EMBL/GenBank/DDBJ whole genome shotgun (WGS) entry which is preliminary data.</text>
</comment>
<dbReference type="GO" id="GO:0005886">
    <property type="term" value="C:plasma membrane"/>
    <property type="evidence" value="ECO:0007669"/>
    <property type="project" value="TreeGrafter"/>
</dbReference>
<evidence type="ECO:0000313" key="8">
    <source>
        <dbReference type="EMBL" id="HBJ09790.1"/>
    </source>
</evidence>
<dbReference type="PANTHER" id="PTHR38459:SF1">
    <property type="entry name" value="PROPHAGE BACTOPRENOL-LINKED GLUCOSE TRANSLOCASE HOMOLOG"/>
    <property type="match status" value="1"/>
</dbReference>
<protein>
    <submittedName>
        <fullName evidence="8">GtrA family protein</fullName>
    </submittedName>
</protein>
<dbReference type="InterPro" id="IPR051401">
    <property type="entry name" value="GtrA_CellWall_Glycosyl"/>
</dbReference>
<evidence type="ECO:0000259" key="7">
    <source>
        <dbReference type="Pfam" id="PF04138"/>
    </source>
</evidence>
<feature type="transmembrane region" description="Helical" evidence="6">
    <location>
        <begin position="51"/>
        <end position="69"/>
    </location>
</feature>
<name>A0A316RNM3_9BACT</name>
<dbReference type="RefSeq" id="WP_022391179.1">
    <property type="nucleotide sequence ID" value="NZ_CAUAJF010000058.1"/>
</dbReference>
<evidence type="ECO:0000256" key="2">
    <source>
        <dbReference type="ARBA" id="ARBA00009399"/>
    </source>
</evidence>
<comment type="similarity">
    <text evidence="2">Belongs to the GtrA family.</text>
</comment>
<evidence type="ECO:0000256" key="5">
    <source>
        <dbReference type="ARBA" id="ARBA00023136"/>
    </source>
</evidence>
<comment type="subcellular location">
    <subcellularLocation>
        <location evidence="1">Membrane</location>
        <topology evidence="1">Multi-pass membrane protein</topology>
    </subcellularLocation>
</comment>
<feature type="transmembrane region" description="Helical" evidence="6">
    <location>
        <begin position="109"/>
        <end position="128"/>
    </location>
</feature>
<dbReference type="Proteomes" id="UP000262954">
    <property type="component" value="Unassembled WGS sequence"/>
</dbReference>
<feature type="transmembrane region" description="Helical" evidence="6">
    <location>
        <begin position="81"/>
        <end position="103"/>
    </location>
</feature>
<organism evidence="8 9">
    <name type="scientific">Coprobacter fastidiosus</name>
    <dbReference type="NCBI Taxonomy" id="1099853"/>
    <lineage>
        <taxon>Bacteria</taxon>
        <taxon>Pseudomonadati</taxon>
        <taxon>Bacteroidota</taxon>
        <taxon>Bacteroidia</taxon>
        <taxon>Bacteroidales</taxon>
        <taxon>Barnesiellaceae</taxon>
        <taxon>Coprobacter</taxon>
    </lineage>
</organism>
<evidence type="ECO:0000256" key="4">
    <source>
        <dbReference type="ARBA" id="ARBA00022989"/>
    </source>
</evidence>
<gene>
    <name evidence="8" type="ORF">DDY73_12405</name>
</gene>
<accession>A0A316RNM3</accession>
<keyword evidence="4 6" id="KW-1133">Transmembrane helix</keyword>